<protein>
    <recommendedName>
        <fullName evidence="4">DUF1315 domain-containing protein</fullName>
    </recommendedName>
</protein>
<evidence type="ECO:0000256" key="1">
    <source>
        <dbReference type="SAM" id="MobiDB-lite"/>
    </source>
</evidence>
<dbReference type="Proteomes" id="UP001224392">
    <property type="component" value="Unassembled WGS sequence"/>
</dbReference>
<dbReference type="InterPro" id="IPR009749">
    <property type="entry name" value="DUF1315"/>
</dbReference>
<name>A0ABQ6M2Q0_9GAMM</name>
<evidence type="ECO:0000313" key="2">
    <source>
        <dbReference type="EMBL" id="GMG88620.1"/>
    </source>
</evidence>
<feature type="compositionally biased region" description="Acidic residues" evidence="1">
    <location>
        <begin position="82"/>
        <end position="92"/>
    </location>
</feature>
<comment type="caution">
    <text evidence="2">The sequence shown here is derived from an EMBL/GenBank/DDBJ whole genome shotgun (WGS) entry which is preliminary data.</text>
</comment>
<dbReference type="EMBL" id="BSYJ01000007">
    <property type="protein sequence ID" value="GMG88620.1"/>
    <property type="molecule type" value="Genomic_DNA"/>
</dbReference>
<sequence>MSMSFQAVLENLNPEIVASLKRAIELGKWPNGEPLSAEQRQLCAEAVAAWEARHVEAVDRVGVVPPKATPCADKGETGDERGQDDDQPLNWV</sequence>
<feature type="region of interest" description="Disordered" evidence="1">
    <location>
        <begin position="65"/>
        <end position="92"/>
    </location>
</feature>
<organism evidence="2 3">
    <name type="scientific">Biformimicrobium ophioploci</name>
    <dbReference type="NCBI Taxonomy" id="3036711"/>
    <lineage>
        <taxon>Bacteria</taxon>
        <taxon>Pseudomonadati</taxon>
        <taxon>Pseudomonadota</taxon>
        <taxon>Gammaproteobacteria</taxon>
        <taxon>Cellvibrionales</taxon>
        <taxon>Microbulbiferaceae</taxon>
        <taxon>Biformimicrobium</taxon>
    </lineage>
</organism>
<evidence type="ECO:0000313" key="3">
    <source>
        <dbReference type="Proteomes" id="UP001224392"/>
    </source>
</evidence>
<dbReference type="Pfam" id="PF07023">
    <property type="entry name" value="DUF1315"/>
    <property type="match status" value="1"/>
</dbReference>
<keyword evidence="3" id="KW-1185">Reference proteome</keyword>
<reference evidence="2 3" key="1">
    <citation type="submission" date="2023-04" db="EMBL/GenBank/DDBJ databases">
        <title>Marinobulbifer ophiurae gen. nov., sp. Nov., isolate from tissue of brittle star Ophioplocus japonicus.</title>
        <authorList>
            <person name="Kawano K."/>
            <person name="Sawayama S."/>
            <person name="Nakagawa S."/>
        </authorList>
    </citation>
    <scope>NUCLEOTIDE SEQUENCE [LARGE SCALE GENOMIC DNA]</scope>
    <source>
        <strain evidence="2 3">NKW57</strain>
    </source>
</reference>
<gene>
    <name evidence="2" type="ORF">MNKW57_29410</name>
</gene>
<accession>A0ABQ6M2Q0</accession>
<proteinExistence type="predicted"/>
<evidence type="ECO:0008006" key="4">
    <source>
        <dbReference type="Google" id="ProtNLM"/>
    </source>
</evidence>